<feature type="domain" description="Ice-binding protein C-terminal" evidence="2">
    <location>
        <begin position="135"/>
        <end position="158"/>
    </location>
</feature>
<dbReference type="Pfam" id="PF07589">
    <property type="entry name" value="PEP-CTERM"/>
    <property type="match status" value="1"/>
</dbReference>
<protein>
    <submittedName>
        <fullName evidence="3">PEP-CTERM sorting domain-containing protein</fullName>
    </submittedName>
</protein>
<dbReference type="EMBL" id="WOFE01000004">
    <property type="protein sequence ID" value="MBM5572016.1"/>
    <property type="molecule type" value="Genomic_DNA"/>
</dbReference>
<evidence type="ECO:0000313" key="4">
    <source>
        <dbReference type="Proteomes" id="UP001195660"/>
    </source>
</evidence>
<organism evidence="3 4">
    <name type="scientific">Deefgea chitinilytica</name>
    <dbReference type="NCBI Taxonomy" id="570276"/>
    <lineage>
        <taxon>Bacteria</taxon>
        <taxon>Pseudomonadati</taxon>
        <taxon>Pseudomonadota</taxon>
        <taxon>Betaproteobacteria</taxon>
        <taxon>Neisseriales</taxon>
        <taxon>Chitinibacteraceae</taxon>
        <taxon>Deefgea</taxon>
    </lineage>
</organism>
<evidence type="ECO:0000256" key="1">
    <source>
        <dbReference type="SAM" id="SignalP"/>
    </source>
</evidence>
<gene>
    <name evidence="3" type="ORF">GM173_10565</name>
</gene>
<name>A0ABS2CF55_9NEIS</name>
<evidence type="ECO:0000259" key="2">
    <source>
        <dbReference type="Pfam" id="PF07589"/>
    </source>
</evidence>
<dbReference type="Proteomes" id="UP001195660">
    <property type="component" value="Unassembled WGS sequence"/>
</dbReference>
<reference evidence="3 4" key="1">
    <citation type="submission" date="2019-11" db="EMBL/GenBank/DDBJ databases">
        <title>Novel Deefgea species.</title>
        <authorList>
            <person name="Han J.-H."/>
        </authorList>
    </citation>
    <scope>NUCLEOTIDE SEQUENCE [LARGE SCALE GENOMIC DNA]</scope>
    <source>
        <strain evidence="3 4">LMG 24817</strain>
    </source>
</reference>
<accession>A0ABS2CF55</accession>
<keyword evidence="1" id="KW-0732">Signal</keyword>
<proteinExistence type="predicted"/>
<dbReference type="RefSeq" id="WP_203571348.1">
    <property type="nucleotide sequence ID" value="NZ_WOFE01000004.1"/>
</dbReference>
<keyword evidence="4" id="KW-1185">Reference proteome</keyword>
<feature type="signal peptide" evidence="1">
    <location>
        <begin position="1"/>
        <end position="21"/>
    </location>
</feature>
<comment type="caution">
    <text evidence="3">The sequence shown here is derived from an EMBL/GenBank/DDBJ whole genome shotgun (WGS) entry which is preliminary data.</text>
</comment>
<evidence type="ECO:0000313" key="3">
    <source>
        <dbReference type="EMBL" id="MBM5572016.1"/>
    </source>
</evidence>
<sequence>MRMSNLAVAATLVFSAGFSQAALIPVKVFEKDTMVDSVHREFTNWTSPYKVSKAGEYSFDVILTSTDGNFASLVDKFYVNNKRLKFNAVGGSTDSYVSSFSFYAKQNDALQYLLSFSVPLNVIGKVNISLNQVAPIPEPETYALMGLGLIGLLAARRRKIAA</sequence>
<feature type="chain" id="PRO_5045405810" evidence="1">
    <location>
        <begin position="22"/>
        <end position="162"/>
    </location>
</feature>
<dbReference type="InterPro" id="IPR013424">
    <property type="entry name" value="Ice-binding_C"/>
</dbReference>
<dbReference type="NCBIfam" id="TIGR02595">
    <property type="entry name" value="PEP_CTERM"/>
    <property type="match status" value="1"/>
</dbReference>